<sequence length="217" mass="23767">MPTVSTGASAHHRGPPGRSAKRRPGGPLAYTNPLTLSSHSNKSNPTTATHPHAHTERRHPAPTRSRRKTGNTAEPDGLYRSSEVSRVELWLDFDSDMLHQGALITVDLADGVRLATARQHSEDFADRDQHDIPAILSALGQVADQVCTLVTAYHAVDPTTLGRDGEAARTGDDRTGDDRTGDGTSRGHVHPRAGPRCGQLCGRRHSRRRRRRRRRTP</sequence>
<proteinExistence type="predicted"/>
<dbReference type="Proteomes" id="UP000612585">
    <property type="component" value="Unassembled WGS sequence"/>
</dbReference>
<evidence type="ECO:0000313" key="3">
    <source>
        <dbReference type="Proteomes" id="UP000612585"/>
    </source>
</evidence>
<name>A0A8J4E7Y6_9ACTN</name>
<dbReference type="EMBL" id="BOPG01000157">
    <property type="protein sequence ID" value="GIJ65051.1"/>
    <property type="molecule type" value="Genomic_DNA"/>
</dbReference>
<feature type="region of interest" description="Disordered" evidence="1">
    <location>
        <begin position="160"/>
        <end position="217"/>
    </location>
</feature>
<comment type="caution">
    <text evidence="2">The sequence shown here is derived from an EMBL/GenBank/DDBJ whole genome shotgun (WGS) entry which is preliminary data.</text>
</comment>
<accession>A0A8J4E7Y6</accession>
<keyword evidence="3" id="KW-1185">Reference proteome</keyword>
<protein>
    <submittedName>
        <fullName evidence="2">Uncharacterized protein</fullName>
    </submittedName>
</protein>
<feature type="compositionally biased region" description="Polar residues" evidence="1">
    <location>
        <begin position="32"/>
        <end position="44"/>
    </location>
</feature>
<evidence type="ECO:0000313" key="2">
    <source>
        <dbReference type="EMBL" id="GIJ65051.1"/>
    </source>
</evidence>
<feature type="region of interest" description="Disordered" evidence="1">
    <location>
        <begin position="1"/>
        <end position="79"/>
    </location>
</feature>
<organism evidence="2 3">
    <name type="scientific">Virgisporangium aurantiacum</name>
    <dbReference type="NCBI Taxonomy" id="175570"/>
    <lineage>
        <taxon>Bacteria</taxon>
        <taxon>Bacillati</taxon>
        <taxon>Actinomycetota</taxon>
        <taxon>Actinomycetes</taxon>
        <taxon>Micromonosporales</taxon>
        <taxon>Micromonosporaceae</taxon>
        <taxon>Virgisporangium</taxon>
    </lineage>
</organism>
<evidence type="ECO:0000256" key="1">
    <source>
        <dbReference type="SAM" id="MobiDB-lite"/>
    </source>
</evidence>
<gene>
    <name evidence="2" type="ORF">Vau01_125670</name>
</gene>
<feature type="compositionally biased region" description="Basic residues" evidence="1">
    <location>
        <begin position="10"/>
        <end position="24"/>
    </location>
</feature>
<dbReference type="AlphaFoldDB" id="A0A8J4E7Y6"/>
<feature type="compositionally biased region" description="Basic residues" evidence="1">
    <location>
        <begin position="202"/>
        <end position="217"/>
    </location>
</feature>
<feature type="compositionally biased region" description="Basic and acidic residues" evidence="1">
    <location>
        <begin position="163"/>
        <end position="181"/>
    </location>
</feature>
<reference evidence="2" key="1">
    <citation type="submission" date="2021-01" db="EMBL/GenBank/DDBJ databases">
        <title>Whole genome shotgun sequence of Virgisporangium aurantiacum NBRC 16421.</title>
        <authorList>
            <person name="Komaki H."/>
            <person name="Tamura T."/>
        </authorList>
    </citation>
    <scope>NUCLEOTIDE SEQUENCE</scope>
    <source>
        <strain evidence="2">NBRC 16421</strain>
    </source>
</reference>
<feature type="compositionally biased region" description="Basic residues" evidence="1">
    <location>
        <begin position="51"/>
        <end position="69"/>
    </location>
</feature>